<feature type="region of interest" description="Disordered" evidence="1">
    <location>
        <begin position="272"/>
        <end position="292"/>
    </location>
</feature>
<evidence type="ECO:0000256" key="1">
    <source>
        <dbReference type="SAM" id="MobiDB-lite"/>
    </source>
</evidence>
<proteinExistence type="predicted"/>
<protein>
    <recommendedName>
        <fullName evidence="4">DUF4238 domain-containing protein</fullName>
    </recommendedName>
</protein>
<dbReference type="EMBL" id="PDNA01000048">
    <property type="protein sequence ID" value="PGH19340.1"/>
    <property type="molecule type" value="Genomic_DNA"/>
</dbReference>
<accession>A0A2B7YDR9</accession>
<dbReference type="Pfam" id="PF14022">
    <property type="entry name" value="DUF4238"/>
    <property type="match status" value="1"/>
</dbReference>
<name>A0A2B7YDR9_POLH7</name>
<evidence type="ECO:0000313" key="3">
    <source>
        <dbReference type="Proteomes" id="UP000224634"/>
    </source>
</evidence>
<feature type="compositionally biased region" description="Basic residues" evidence="1">
    <location>
        <begin position="282"/>
        <end position="292"/>
    </location>
</feature>
<evidence type="ECO:0000313" key="2">
    <source>
        <dbReference type="EMBL" id="PGH19340.1"/>
    </source>
</evidence>
<organism evidence="2 3">
    <name type="scientific">Polytolypa hystricis (strain UAMH7299)</name>
    <dbReference type="NCBI Taxonomy" id="1447883"/>
    <lineage>
        <taxon>Eukaryota</taxon>
        <taxon>Fungi</taxon>
        <taxon>Dikarya</taxon>
        <taxon>Ascomycota</taxon>
        <taxon>Pezizomycotina</taxon>
        <taxon>Eurotiomycetes</taxon>
        <taxon>Eurotiomycetidae</taxon>
        <taxon>Onygenales</taxon>
        <taxon>Onygenales incertae sedis</taxon>
        <taxon>Polytolypa</taxon>
    </lineage>
</organism>
<sequence length="433" mass="49485">MSDSELFSKSKDMEQDQYQHYVPRFILKTFAEGKNINIYSPPTDSQRTVCLDVTFGELNLYRTTSRGDDIENRLMRLESLAGQAFSDIKKAAAGSSGNTVKLFDSDIDTIKKFFAISNLRTTGFRNHTTNVYTSTDLPDTISNEQRETRREMWLDMLRYLLPTASENRTKFADQDSSGTRNCPHEKQSDIIANAIRVCNNIAGMQMYIWKSPQTKEFLLGDPLVRTETVDNITDKNNPRCAHLFFPISPTVAIVLCDKLRCTPTRSMISRAAHASPQPHVLPGRKKPGQHGYRKPRKVWIYPITSSDERHLLVLNHLTIPSIRVVFRNGCTIREAINSLVSFQRRFDAHRKALGSNCNAQTAPKTENSEKERRKSLLDHGFRLIQFMKLLGAPENLVDMMYSVICLLRGTCWDCDQEILEEVHEGLKSWTPFL</sequence>
<reference evidence="2 3" key="1">
    <citation type="submission" date="2017-10" db="EMBL/GenBank/DDBJ databases">
        <title>Comparative genomics in systemic dimorphic fungi from Ajellomycetaceae.</title>
        <authorList>
            <person name="Munoz J.F."/>
            <person name="Mcewen J.G."/>
            <person name="Clay O.K."/>
            <person name="Cuomo C.A."/>
        </authorList>
    </citation>
    <scope>NUCLEOTIDE SEQUENCE [LARGE SCALE GENOMIC DNA]</scope>
    <source>
        <strain evidence="2 3">UAMH7299</strain>
    </source>
</reference>
<dbReference type="AlphaFoldDB" id="A0A2B7YDR9"/>
<evidence type="ECO:0008006" key="4">
    <source>
        <dbReference type="Google" id="ProtNLM"/>
    </source>
</evidence>
<dbReference type="OrthoDB" id="5340163at2759"/>
<dbReference type="Proteomes" id="UP000224634">
    <property type="component" value="Unassembled WGS sequence"/>
</dbReference>
<comment type="caution">
    <text evidence="2">The sequence shown here is derived from an EMBL/GenBank/DDBJ whole genome shotgun (WGS) entry which is preliminary data.</text>
</comment>
<keyword evidence="3" id="KW-1185">Reference proteome</keyword>
<gene>
    <name evidence="2" type="ORF">AJ80_03980</name>
</gene>
<dbReference type="InterPro" id="IPR025332">
    <property type="entry name" value="DUF4238"/>
</dbReference>